<protein>
    <recommendedName>
        <fullName evidence="4">DUF3618 domain-containing protein</fullName>
    </recommendedName>
</protein>
<dbReference type="InterPro" id="IPR022062">
    <property type="entry name" value="DUF3618"/>
</dbReference>
<dbReference type="RefSeq" id="WP_095975852.1">
    <property type="nucleotide sequence ID" value="NZ_CP022163.1"/>
</dbReference>
<dbReference type="EMBL" id="CP022163">
    <property type="protein sequence ID" value="ATB26988.1"/>
    <property type="molecule type" value="Genomic_DNA"/>
</dbReference>
<evidence type="ECO:0000313" key="2">
    <source>
        <dbReference type="EMBL" id="ATB26988.1"/>
    </source>
</evidence>
<sequence length="74" mass="8620">MAADSIKLRSAPRSPEQIREEIERTRAELSQSMSALREEVAWRTDWREWVLRRPLTCVGAAFFIGFVIGNSQRR</sequence>
<accession>A0A286NV73</accession>
<keyword evidence="1" id="KW-1133">Transmembrane helix</keyword>
<dbReference type="AlphaFoldDB" id="A0A286NV73"/>
<gene>
    <name evidence="2" type="ORF">MEBOL_000423</name>
</gene>
<organism evidence="2 3">
    <name type="scientific">Melittangium boletus DSM 14713</name>
    <dbReference type="NCBI Taxonomy" id="1294270"/>
    <lineage>
        <taxon>Bacteria</taxon>
        <taxon>Pseudomonadati</taxon>
        <taxon>Myxococcota</taxon>
        <taxon>Myxococcia</taxon>
        <taxon>Myxococcales</taxon>
        <taxon>Cystobacterineae</taxon>
        <taxon>Archangiaceae</taxon>
        <taxon>Melittangium</taxon>
    </lineage>
</organism>
<evidence type="ECO:0000256" key="1">
    <source>
        <dbReference type="SAM" id="Phobius"/>
    </source>
</evidence>
<dbReference type="KEGG" id="mbd:MEBOL_000423"/>
<reference evidence="2 3" key="1">
    <citation type="submission" date="2017-06" db="EMBL/GenBank/DDBJ databases">
        <authorList>
            <person name="Kim H.J."/>
            <person name="Triplett B.A."/>
        </authorList>
    </citation>
    <scope>NUCLEOTIDE SEQUENCE [LARGE SCALE GENOMIC DNA]</scope>
    <source>
        <strain evidence="2 3">DSM 14713</strain>
    </source>
</reference>
<feature type="transmembrane region" description="Helical" evidence="1">
    <location>
        <begin position="50"/>
        <end position="69"/>
    </location>
</feature>
<dbReference type="OrthoDB" id="5520974at2"/>
<evidence type="ECO:0000313" key="3">
    <source>
        <dbReference type="Proteomes" id="UP000217289"/>
    </source>
</evidence>
<keyword evidence="1" id="KW-0472">Membrane</keyword>
<dbReference type="Pfam" id="PF12277">
    <property type="entry name" value="DUF3618"/>
    <property type="match status" value="1"/>
</dbReference>
<name>A0A286NV73_9BACT</name>
<dbReference type="Proteomes" id="UP000217289">
    <property type="component" value="Chromosome"/>
</dbReference>
<evidence type="ECO:0008006" key="4">
    <source>
        <dbReference type="Google" id="ProtNLM"/>
    </source>
</evidence>
<keyword evidence="3" id="KW-1185">Reference proteome</keyword>
<keyword evidence="1" id="KW-0812">Transmembrane</keyword>
<proteinExistence type="predicted"/>